<organism evidence="7 8">
    <name type="scientific">Tetradesmus obliquus</name>
    <name type="common">Green alga</name>
    <name type="synonym">Acutodesmus obliquus</name>
    <dbReference type="NCBI Taxonomy" id="3088"/>
    <lineage>
        <taxon>Eukaryota</taxon>
        <taxon>Viridiplantae</taxon>
        <taxon>Chlorophyta</taxon>
        <taxon>core chlorophytes</taxon>
        <taxon>Chlorophyceae</taxon>
        <taxon>CS clade</taxon>
        <taxon>Sphaeropleales</taxon>
        <taxon>Scenedesmaceae</taxon>
        <taxon>Tetradesmus</taxon>
    </lineage>
</organism>
<dbReference type="Gene3D" id="3.30.300.20">
    <property type="match status" value="1"/>
</dbReference>
<reference evidence="7 8" key="1">
    <citation type="submission" date="2023-05" db="EMBL/GenBank/DDBJ databases">
        <title>A 100% complete, gapless, phased diploid assembly of the Scenedesmus obliquus UTEX 3031 genome.</title>
        <authorList>
            <person name="Biondi T.C."/>
            <person name="Hanschen E.R."/>
            <person name="Kwon T."/>
            <person name="Eng W."/>
            <person name="Kruse C.P.S."/>
            <person name="Koehler S.I."/>
            <person name="Kunde Y."/>
            <person name="Gleasner C.D."/>
            <person name="You Mak K.T."/>
            <person name="Polle J."/>
            <person name="Hovde B.T."/>
            <person name="Starkenburg S.R."/>
        </authorList>
    </citation>
    <scope>NUCLEOTIDE SEQUENCE [LARGE SCALE GENOMIC DNA]</scope>
    <source>
        <strain evidence="7 8">DOE0152z</strain>
    </source>
</reference>
<dbReference type="Proteomes" id="UP001244341">
    <property type="component" value="Chromosome 4b"/>
</dbReference>
<evidence type="ECO:0000259" key="4">
    <source>
        <dbReference type="Pfam" id="PF00009"/>
    </source>
</evidence>
<keyword evidence="2" id="KW-0342">GTP-binding</keyword>
<evidence type="ECO:0008006" key="9">
    <source>
        <dbReference type="Google" id="ProtNLM"/>
    </source>
</evidence>
<dbReference type="SUPFAM" id="SSF52540">
    <property type="entry name" value="P-loop containing nucleoside triphosphate hydrolases"/>
    <property type="match status" value="2"/>
</dbReference>
<accession>A0ABY8TYQ3</accession>
<proteinExistence type="predicted"/>
<keyword evidence="1" id="KW-0547">Nucleotide-binding</keyword>
<feature type="compositionally biased region" description="Low complexity" evidence="3">
    <location>
        <begin position="338"/>
        <end position="347"/>
    </location>
</feature>
<dbReference type="Pfam" id="PF01926">
    <property type="entry name" value="MMR_HSR1"/>
    <property type="match status" value="2"/>
</dbReference>
<dbReference type="Pfam" id="PF00009">
    <property type="entry name" value="GTP_EFTU"/>
    <property type="match status" value="1"/>
</dbReference>
<feature type="compositionally biased region" description="Acidic residues" evidence="3">
    <location>
        <begin position="348"/>
        <end position="357"/>
    </location>
</feature>
<evidence type="ECO:0000259" key="5">
    <source>
        <dbReference type="Pfam" id="PF01926"/>
    </source>
</evidence>
<feature type="compositionally biased region" description="Low complexity" evidence="3">
    <location>
        <begin position="435"/>
        <end position="461"/>
    </location>
</feature>
<dbReference type="InterPro" id="IPR006073">
    <property type="entry name" value="GTP-bd"/>
</dbReference>
<keyword evidence="8" id="KW-1185">Reference proteome</keyword>
<feature type="region of interest" description="Disordered" evidence="3">
    <location>
        <begin position="214"/>
        <end position="360"/>
    </location>
</feature>
<sequence>MALAAVIIQIKSPSRVRPVFSAFVRSYRKVSRLEDLPDSYLLPTVAIVGRPNVGKSALFNRLVRKRDALVFDTPGGHVTRDYREGLGQLADLSFRLLDTSGLEPTAHPTSLQGRAAALTRGVLQHSHGVLMLLDARQGLVPSDEELLGWLRRHCRAPLLLLANKADTAAGRNNLDQLQADLAGVGWEPATPISATSGEGMADLYQLLQPLVDGAAQQQQQQQQQQHEAGSRKSSSISSSTHVPGDFRFSGQGLLQQQPDEQQQQQELQQDGELTGDAAVARDAAQAQQQEAAEQAAAAAATAAEEAEVDRLVQQQPAAATGSDSDSEDAAAAAGGGALQSNSSSSSAFEEEAEEDEAAAAAAAGPAAAAAAAGPLRMAILGLPNAGKSTLMNTLLGYERSLTGPEPGLTRDPTSGWLQHAGLTLQLVDTAGWKRPNAAAPTQSPTAAPLKGSPAAAAAGSRDSSRDSDLDSGSIKAGAKRGVPTPKVLADASLLQARRALSAVHVAVLLLDAPRLLTIGQAITRLELQLAGLALQQGKALVIGLNKADAVPGGAAAAEALREQVAEALEARFLQAGRLPVVALSALQGQGSEALLEAVGDAYGKWNKRGRGSKALLEAVADAYSKWNKRRWVGVLYNAALSVGLMQEQGQGQLLEAVGDAYSKWNKRVSSHKLRASLAKHALRFYGTGGTAGLLQRVKWATQLKPRPPTFVLLLRGAEEVDEGGQRFLANLLRQSVGLQGVPLRLYLR</sequence>
<dbReference type="PANTHER" id="PTHR43834:SF6">
    <property type="entry name" value="GTPASE DER"/>
    <property type="match status" value="1"/>
</dbReference>
<evidence type="ECO:0000313" key="8">
    <source>
        <dbReference type="Proteomes" id="UP001244341"/>
    </source>
</evidence>
<feature type="domain" description="G" evidence="5">
    <location>
        <begin position="376"/>
        <end position="440"/>
    </location>
</feature>
<dbReference type="InterPro" id="IPR027417">
    <property type="entry name" value="P-loop_NTPase"/>
</dbReference>
<dbReference type="InterPro" id="IPR005225">
    <property type="entry name" value="Small_GTP-bd"/>
</dbReference>
<evidence type="ECO:0000313" key="7">
    <source>
        <dbReference type="EMBL" id="WIA12588.1"/>
    </source>
</evidence>
<feature type="domain" description="GTPase Der C-terminal KH-domain-like" evidence="6">
    <location>
        <begin position="695"/>
        <end position="748"/>
    </location>
</feature>
<dbReference type="PANTHER" id="PTHR43834">
    <property type="entry name" value="GTPASE DER"/>
    <property type="match status" value="1"/>
</dbReference>
<dbReference type="NCBIfam" id="TIGR00231">
    <property type="entry name" value="small_GTP"/>
    <property type="match status" value="1"/>
</dbReference>
<dbReference type="InterPro" id="IPR032859">
    <property type="entry name" value="KH_dom-like"/>
</dbReference>
<feature type="region of interest" description="Disordered" evidence="3">
    <location>
        <begin position="434"/>
        <end position="480"/>
    </location>
</feature>
<feature type="domain" description="Tr-type G" evidence="4">
    <location>
        <begin position="497"/>
        <end position="599"/>
    </location>
</feature>
<evidence type="ECO:0000259" key="6">
    <source>
        <dbReference type="Pfam" id="PF14714"/>
    </source>
</evidence>
<feature type="compositionally biased region" description="Low complexity" evidence="3">
    <location>
        <begin position="250"/>
        <end position="303"/>
    </location>
</feature>
<name>A0ABY8TYQ3_TETOB</name>
<dbReference type="InterPro" id="IPR015946">
    <property type="entry name" value="KH_dom-like_a/b"/>
</dbReference>
<feature type="compositionally biased region" description="Low complexity" evidence="3">
    <location>
        <begin position="216"/>
        <end position="239"/>
    </location>
</feature>
<dbReference type="EMBL" id="CP126211">
    <property type="protein sequence ID" value="WIA12588.1"/>
    <property type="molecule type" value="Genomic_DNA"/>
</dbReference>
<evidence type="ECO:0000256" key="3">
    <source>
        <dbReference type="SAM" id="MobiDB-lite"/>
    </source>
</evidence>
<gene>
    <name evidence="7" type="ORF">OEZ85_006245</name>
</gene>
<feature type="domain" description="G" evidence="5">
    <location>
        <begin position="44"/>
        <end position="164"/>
    </location>
</feature>
<evidence type="ECO:0000256" key="2">
    <source>
        <dbReference type="ARBA" id="ARBA00023134"/>
    </source>
</evidence>
<dbReference type="Gene3D" id="3.40.50.300">
    <property type="entry name" value="P-loop containing nucleotide triphosphate hydrolases"/>
    <property type="match status" value="2"/>
</dbReference>
<evidence type="ECO:0000256" key="1">
    <source>
        <dbReference type="ARBA" id="ARBA00022741"/>
    </source>
</evidence>
<dbReference type="InterPro" id="IPR000795">
    <property type="entry name" value="T_Tr_GTP-bd_dom"/>
</dbReference>
<dbReference type="Pfam" id="PF14714">
    <property type="entry name" value="KH_dom-like"/>
    <property type="match status" value="1"/>
</dbReference>
<protein>
    <recommendedName>
        <fullName evidence="9">GTPase Der</fullName>
    </recommendedName>
</protein>